<accession>B8LPK0</accession>
<dbReference type="AlphaFoldDB" id="B8LPK0"/>
<organism evidence="2">
    <name type="scientific">Picea sitchensis</name>
    <name type="common">Sitka spruce</name>
    <name type="synonym">Pinus sitchensis</name>
    <dbReference type="NCBI Taxonomy" id="3332"/>
    <lineage>
        <taxon>Eukaryota</taxon>
        <taxon>Viridiplantae</taxon>
        <taxon>Streptophyta</taxon>
        <taxon>Embryophyta</taxon>
        <taxon>Tracheophyta</taxon>
        <taxon>Spermatophyta</taxon>
        <taxon>Pinopsida</taxon>
        <taxon>Pinidae</taxon>
        <taxon>Conifers I</taxon>
        <taxon>Pinales</taxon>
        <taxon>Pinaceae</taxon>
        <taxon>Picea</taxon>
    </lineage>
</organism>
<feature type="region of interest" description="Disordered" evidence="1">
    <location>
        <begin position="17"/>
        <end position="56"/>
    </location>
</feature>
<sequence>MSVQLHSKQQVEELFQNMEISTKPNPTDAREVPVIDRNNSCTSGSMPSSSEDTNTVDNEGEQALLVEQGAYYPVDNYYGYYSNGYATPGVEWNEHGHFVGADSPEFQYAGIHPENVPLVYYTPGYGYPQPTYNPYNPYIPGAVLGMDSQFLSHQPYYTAPMYQHSVSSPGYFPSSLQSGQDVLQAGSPEPGPVVVDTLNANGISISPSTTIPPPGHLGKMIPTHVPFSRGVLPFGTANSDQNTKVSARSCEGQQQSSVSSGQSATQRTTTCTPENPRTMNQGLQLNQQQDATAQGPPQTKIYIPPGKVSPSYNQMKVPVPLVTNSTDFNFAGRGYIGIEKLKQSIQVNRSPINGNSSSDVSSEQNWGPRINRIKSQWISPTGVTNTGTEQV</sequence>
<feature type="region of interest" description="Disordered" evidence="1">
    <location>
        <begin position="235"/>
        <end position="307"/>
    </location>
</feature>
<evidence type="ECO:0000313" key="2">
    <source>
        <dbReference type="EMBL" id="ABR17580.1"/>
    </source>
</evidence>
<feature type="compositionally biased region" description="Polar residues" evidence="1">
    <location>
        <begin position="236"/>
        <end position="246"/>
    </location>
</feature>
<feature type="compositionally biased region" description="Low complexity" evidence="1">
    <location>
        <begin position="253"/>
        <end position="266"/>
    </location>
</feature>
<protein>
    <submittedName>
        <fullName evidence="2">Uncharacterized protein</fullName>
    </submittedName>
</protein>
<evidence type="ECO:0000256" key="1">
    <source>
        <dbReference type="SAM" id="MobiDB-lite"/>
    </source>
</evidence>
<proteinExistence type="evidence at transcript level"/>
<feature type="compositionally biased region" description="Polar residues" evidence="1">
    <location>
        <begin position="37"/>
        <end position="56"/>
    </location>
</feature>
<dbReference type="EMBL" id="EF677778">
    <property type="protein sequence ID" value="ABR17580.1"/>
    <property type="molecule type" value="mRNA"/>
</dbReference>
<feature type="compositionally biased region" description="Polar residues" evidence="1">
    <location>
        <begin position="267"/>
        <end position="297"/>
    </location>
</feature>
<reference evidence="2" key="1">
    <citation type="submission" date="2007-06" db="EMBL/GenBank/DDBJ databases">
        <title>Full length cDNA sequences from Sitka Spruce (Picea sitchensis).</title>
        <authorList>
            <person name="Ralph S.G."/>
            <person name="Chun H.E."/>
            <person name="Liao N."/>
            <person name="Ali J."/>
            <person name="Reid K."/>
            <person name="Kolosova N."/>
            <person name="Cooper N."/>
            <person name="Cullis C."/>
            <person name="Jancsik S."/>
            <person name="Moore R."/>
            <person name="Mayo M."/>
            <person name="Wagner S."/>
            <person name="Holt R.A."/>
            <person name="Jones S.J.M."/>
            <person name="Marra M.A."/>
            <person name="Ritland C.E."/>
            <person name="Ritland K."/>
            <person name="Bohlmann J."/>
        </authorList>
    </citation>
    <scope>NUCLEOTIDE SEQUENCE</scope>
    <source>
        <tissue evidence="2">Green portion of the leader tissue</tissue>
    </source>
</reference>
<name>B8LPK0_PICSI</name>